<gene>
    <name evidence="1" type="ORF">NCGR_LOCUS2329</name>
</gene>
<keyword evidence="2" id="KW-1185">Reference proteome</keyword>
<reference evidence="1" key="1">
    <citation type="submission" date="2020-10" db="EMBL/GenBank/DDBJ databases">
        <authorList>
            <person name="Han B."/>
            <person name="Lu T."/>
            <person name="Zhao Q."/>
            <person name="Huang X."/>
            <person name="Zhao Y."/>
        </authorList>
    </citation>
    <scope>NUCLEOTIDE SEQUENCE</scope>
</reference>
<evidence type="ECO:0000313" key="2">
    <source>
        <dbReference type="Proteomes" id="UP000604825"/>
    </source>
</evidence>
<dbReference type="AlphaFoldDB" id="A0A811MG41"/>
<comment type="caution">
    <text evidence="1">The sequence shown here is derived from an EMBL/GenBank/DDBJ whole genome shotgun (WGS) entry which is preliminary data.</text>
</comment>
<name>A0A811MG41_9POAL</name>
<dbReference type="EMBL" id="CAJGYO010000001">
    <property type="protein sequence ID" value="CAD6204316.1"/>
    <property type="molecule type" value="Genomic_DNA"/>
</dbReference>
<sequence length="86" mass="9416">MPQGSRVLPGRAMTARKLRGRKGGWRGGVAACLPLVPAHHQVLRRHSLPPRRGSLSGLCGFWCGCLLRRSAAFRAPPGQRLPRRSL</sequence>
<accession>A0A811MG41</accession>
<proteinExistence type="predicted"/>
<protein>
    <submittedName>
        <fullName evidence="1">Uncharacterized protein</fullName>
    </submittedName>
</protein>
<evidence type="ECO:0000313" key="1">
    <source>
        <dbReference type="EMBL" id="CAD6204316.1"/>
    </source>
</evidence>
<dbReference type="Proteomes" id="UP000604825">
    <property type="component" value="Unassembled WGS sequence"/>
</dbReference>
<organism evidence="1 2">
    <name type="scientific">Miscanthus lutarioriparius</name>
    <dbReference type="NCBI Taxonomy" id="422564"/>
    <lineage>
        <taxon>Eukaryota</taxon>
        <taxon>Viridiplantae</taxon>
        <taxon>Streptophyta</taxon>
        <taxon>Embryophyta</taxon>
        <taxon>Tracheophyta</taxon>
        <taxon>Spermatophyta</taxon>
        <taxon>Magnoliopsida</taxon>
        <taxon>Liliopsida</taxon>
        <taxon>Poales</taxon>
        <taxon>Poaceae</taxon>
        <taxon>PACMAD clade</taxon>
        <taxon>Panicoideae</taxon>
        <taxon>Andropogonodae</taxon>
        <taxon>Andropogoneae</taxon>
        <taxon>Saccharinae</taxon>
        <taxon>Miscanthus</taxon>
    </lineage>
</organism>